<feature type="domain" description="HTH rpiR-type" evidence="4">
    <location>
        <begin position="15"/>
        <end position="91"/>
    </location>
</feature>
<accession>A0A3S4XRM6</accession>
<dbReference type="EMBL" id="LR134492">
    <property type="protein sequence ID" value="VEI73167.1"/>
    <property type="molecule type" value="Genomic_DNA"/>
</dbReference>
<dbReference type="AlphaFoldDB" id="A0A3S4XRM6"/>
<dbReference type="CDD" id="cd05013">
    <property type="entry name" value="SIS_RpiR"/>
    <property type="match status" value="1"/>
</dbReference>
<evidence type="ECO:0000256" key="1">
    <source>
        <dbReference type="ARBA" id="ARBA00023015"/>
    </source>
</evidence>
<protein>
    <submittedName>
        <fullName evidence="6">Als operon repressor</fullName>
    </submittedName>
</protein>
<dbReference type="Gene3D" id="3.40.50.10490">
    <property type="entry name" value="Glucose-6-phosphate isomerase like protein, domain 1"/>
    <property type="match status" value="1"/>
</dbReference>
<dbReference type="InterPro" id="IPR000281">
    <property type="entry name" value="HTH_RpiR"/>
</dbReference>
<dbReference type="SUPFAM" id="SSF53697">
    <property type="entry name" value="SIS domain"/>
    <property type="match status" value="1"/>
</dbReference>
<evidence type="ECO:0000259" key="4">
    <source>
        <dbReference type="PROSITE" id="PS51071"/>
    </source>
</evidence>
<sequence>MANQREALPDTENALAIGAKIKMSLSSLNPTERSIVEWLITKGNITKDTGLREVAGCLDVSEPLIVKVAKKIGYSGFRELRSALVSYFNFLPYEKEEEITADDNLNTVLDKVFSNSIQVLKEAQSVADTQVIGQAASLIYRARRVVILGVGGSASVCLDFEHKLLRIGIISHSYSDFHLMLMVASQLDEQDVVIVISQSGETRELLKAVEIANARQARVICITNDNASPLSQCADLSIFSPAMSGPLLGQNAVARIIQLNLLDTLFIAILLQDYQGNKQRLERGIQVVEPLHGKKS</sequence>
<feature type="domain" description="SIS" evidence="5">
    <location>
        <begin position="135"/>
        <end position="275"/>
    </location>
</feature>
<dbReference type="InterPro" id="IPR036388">
    <property type="entry name" value="WH-like_DNA-bd_sf"/>
</dbReference>
<dbReference type="SUPFAM" id="SSF46689">
    <property type="entry name" value="Homeodomain-like"/>
    <property type="match status" value="1"/>
</dbReference>
<dbReference type="PROSITE" id="PS51464">
    <property type="entry name" value="SIS"/>
    <property type="match status" value="1"/>
</dbReference>
<evidence type="ECO:0000256" key="3">
    <source>
        <dbReference type="ARBA" id="ARBA00023163"/>
    </source>
</evidence>
<dbReference type="RefSeq" id="WP_024485141.1">
    <property type="nucleotide sequence ID" value="NZ_CAMISF010000002.1"/>
</dbReference>
<evidence type="ECO:0000313" key="7">
    <source>
        <dbReference type="Proteomes" id="UP000270487"/>
    </source>
</evidence>
<evidence type="ECO:0000256" key="2">
    <source>
        <dbReference type="ARBA" id="ARBA00023125"/>
    </source>
</evidence>
<dbReference type="Pfam" id="PF01418">
    <property type="entry name" value="HTH_6"/>
    <property type="match status" value="1"/>
</dbReference>
<dbReference type="Gene3D" id="1.10.10.10">
    <property type="entry name" value="Winged helix-like DNA-binding domain superfamily/Winged helix DNA-binding domain"/>
    <property type="match status" value="1"/>
</dbReference>
<name>A0A3S4XRM6_SERFO</name>
<dbReference type="Proteomes" id="UP000270487">
    <property type="component" value="Chromosome"/>
</dbReference>
<dbReference type="PROSITE" id="PS51071">
    <property type="entry name" value="HTH_RPIR"/>
    <property type="match status" value="1"/>
</dbReference>
<evidence type="ECO:0000259" key="5">
    <source>
        <dbReference type="PROSITE" id="PS51464"/>
    </source>
</evidence>
<dbReference type="PANTHER" id="PTHR30514">
    <property type="entry name" value="GLUCOKINASE"/>
    <property type="match status" value="1"/>
</dbReference>
<dbReference type="InterPro" id="IPR009057">
    <property type="entry name" value="Homeodomain-like_sf"/>
</dbReference>
<dbReference type="InterPro" id="IPR001347">
    <property type="entry name" value="SIS_dom"/>
</dbReference>
<dbReference type="PANTHER" id="PTHR30514:SF1">
    <property type="entry name" value="HTH-TYPE TRANSCRIPTIONAL REGULATOR HEXR-RELATED"/>
    <property type="match status" value="1"/>
</dbReference>
<gene>
    <name evidence="6" type="primary">rpiR_2</name>
    <name evidence="6" type="ORF">NCTC13193_04018</name>
</gene>
<dbReference type="GO" id="GO:0003677">
    <property type="term" value="F:DNA binding"/>
    <property type="evidence" value="ECO:0007669"/>
    <property type="project" value="UniProtKB-KW"/>
</dbReference>
<evidence type="ECO:0000313" key="6">
    <source>
        <dbReference type="EMBL" id="VEI73167.1"/>
    </source>
</evidence>
<proteinExistence type="predicted"/>
<dbReference type="InterPro" id="IPR046348">
    <property type="entry name" value="SIS_dom_sf"/>
</dbReference>
<reference evidence="6 7" key="1">
    <citation type="submission" date="2018-12" db="EMBL/GenBank/DDBJ databases">
        <authorList>
            <consortium name="Pathogen Informatics"/>
        </authorList>
    </citation>
    <scope>NUCLEOTIDE SEQUENCE [LARGE SCALE GENOMIC DNA]</scope>
    <source>
        <strain evidence="6 7">NCTC13193</strain>
    </source>
</reference>
<keyword evidence="3" id="KW-0804">Transcription</keyword>
<keyword evidence="1" id="KW-0805">Transcription regulation</keyword>
<dbReference type="GO" id="GO:0003700">
    <property type="term" value="F:DNA-binding transcription factor activity"/>
    <property type="evidence" value="ECO:0007669"/>
    <property type="project" value="InterPro"/>
</dbReference>
<keyword evidence="2" id="KW-0238">DNA-binding</keyword>
<dbReference type="GO" id="GO:1901135">
    <property type="term" value="P:carbohydrate derivative metabolic process"/>
    <property type="evidence" value="ECO:0007669"/>
    <property type="project" value="InterPro"/>
</dbReference>
<organism evidence="6 7">
    <name type="scientific">Serratia fonticola</name>
    <dbReference type="NCBI Taxonomy" id="47917"/>
    <lineage>
        <taxon>Bacteria</taxon>
        <taxon>Pseudomonadati</taxon>
        <taxon>Pseudomonadota</taxon>
        <taxon>Gammaproteobacteria</taxon>
        <taxon>Enterobacterales</taxon>
        <taxon>Yersiniaceae</taxon>
        <taxon>Serratia</taxon>
    </lineage>
</organism>
<dbReference type="InterPro" id="IPR035472">
    <property type="entry name" value="RpiR-like_SIS"/>
</dbReference>
<dbReference type="InterPro" id="IPR047640">
    <property type="entry name" value="RpiR-like"/>
</dbReference>
<dbReference type="Pfam" id="PF01380">
    <property type="entry name" value="SIS"/>
    <property type="match status" value="1"/>
</dbReference>
<dbReference type="GO" id="GO:0097367">
    <property type="term" value="F:carbohydrate derivative binding"/>
    <property type="evidence" value="ECO:0007669"/>
    <property type="project" value="InterPro"/>
</dbReference>
<dbReference type="GeneID" id="30323579"/>